<keyword evidence="2" id="KW-0812">Transmembrane</keyword>
<gene>
    <name evidence="3" type="ORF">K444DRAFT_589351</name>
</gene>
<accession>A0A2J6TAW3</accession>
<feature type="transmembrane region" description="Helical" evidence="2">
    <location>
        <begin position="477"/>
        <end position="498"/>
    </location>
</feature>
<evidence type="ECO:0000256" key="2">
    <source>
        <dbReference type="SAM" id="Phobius"/>
    </source>
</evidence>
<dbReference type="Gene3D" id="1.20.1170.10">
    <property type="match status" value="1"/>
</dbReference>
<sequence length="619" mass="66601">MSAEGLNTQETSLQKMADSIGPIIDNFNSILTKPYIEKYNATLNTVPVVGLKDNQIMYIDTSVSKTPSGLSDAWALFSSLPTDAKVSDLTQVHFFPFNGDFYLAVGTAVWKKAHRSDRDPQLSSAVDHWPKMFVDEWTKIGDACLPAPDLKSIVPFAILSADKNAIAFKVVLLGQDDTIQVLASDSFGATNTFVQLNYLKGQGSDSPTVAPKWTRMAYWNNQITALDDGDNTWDLTPDFTAQTYTTDTKIHVDHFTEFTATDVGPVGVAPDGYLYKRIVEPPPTNKEDQDPTLKWTRWILQDGVTNIGVASPGVLLDLHLLTSTLRSRYLDTQAAVYPAVSKILAFANTNKVFLGQLKAQADIYNSTSSTDGQKAQALHAGKEICIHAQVWAGILSRSVGGSTVAVSIMTKQLNDVKNQLLIQTQLLRDRLASLQAQLSSQKEALSKLQAAFWGAVACMFLGMIVAIAGLATGAGAALFVLAGALFIGGLVAMVALGVQMGDLAGKIADTESQIRTTNTAISELSTVTDSFVTLDQLYGDLNSFWGTLSDDAGEIATDDEATMEYIGAGTLAITDSIISAQQISADISDACQKYLDVLHRQGVIIPPTFMADAATPSNS</sequence>
<dbReference type="InParanoid" id="A0A2J6TAW3"/>
<keyword evidence="1" id="KW-0175">Coiled coil</keyword>
<dbReference type="RefSeq" id="XP_024737084.1">
    <property type="nucleotide sequence ID" value="XM_024878102.1"/>
</dbReference>
<reference evidence="3 4" key="1">
    <citation type="submission" date="2016-04" db="EMBL/GenBank/DDBJ databases">
        <title>A degradative enzymes factory behind the ericoid mycorrhizal symbiosis.</title>
        <authorList>
            <consortium name="DOE Joint Genome Institute"/>
            <person name="Martino E."/>
            <person name="Morin E."/>
            <person name="Grelet G."/>
            <person name="Kuo A."/>
            <person name="Kohler A."/>
            <person name="Daghino S."/>
            <person name="Barry K."/>
            <person name="Choi C."/>
            <person name="Cichocki N."/>
            <person name="Clum A."/>
            <person name="Copeland A."/>
            <person name="Hainaut M."/>
            <person name="Haridas S."/>
            <person name="Labutti K."/>
            <person name="Lindquist E."/>
            <person name="Lipzen A."/>
            <person name="Khouja H.-R."/>
            <person name="Murat C."/>
            <person name="Ohm R."/>
            <person name="Olson A."/>
            <person name="Spatafora J."/>
            <person name="Veneault-Fourrey C."/>
            <person name="Henrissat B."/>
            <person name="Grigoriev I."/>
            <person name="Martin F."/>
            <person name="Perotto S."/>
        </authorList>
    </citation>
    <scope>NUCLEOTIDE SEQUENCE [LARGE SCALE GENOMIC DNA]</scope>
    <source>
        <strain evidence="3 4">E</strain>
    </source>
</reference>
<protein>
    <submittedName>
        <fullName evidence="3">Uncharacterized protein</fullName>
    </submittedName>
</protein>
<feature type="non-terminal residue" evidence="3">
    <location>
        <position position="619"/>
    </location>
</feature>
<dbReference type="SUPFAM" id="SSF58100">
    <property type="entry name" value="Bacterial hemolysins"/>
    <property type="match status" value="1"/>
</dbReference>
<dbReference type="GeneID" id="36586179"/>
<feature type="coiled-coil region" evidence="1">
    <location>
        <begin position="417"/>
        <end position="451"/>
    </location>
</feature>
<dbReference type="Proteomes" id="UP000235371">
    <property type="component" value="Unassembled WGS sequence"/>
</dbReference>
<dbReference type="EMBL" id="KZ613791">
    <property type="protein sequence ID" value="PMD60180.1"/>
    <property type="molecule type" value="Genomic_DNA"/>
</dbReference>
<dbReference type="AlphaFoldDB" id="A0A2J6TAW3"/>
<keyword evidence="2" id="KW-0472">Membrane</keyword>
<evidence type="ECO:0000256" key="1">
    <source>
        <dbReference type="SAM" id="Coils"/>
    </source>
</evidence>
<feature type="transmembrane region" description="Helical" evidence="2">
    <location>
        <begin position="450"/>
        <end position="471"/>
    </location>
</feature>
<name>A0A2J6TAW3_9HELO</name>
<organism evidence="3 4">
    <name type="scientific">Hyaloscypha bicolor E</name>
    <dbReference type="NCBI Taxonomy" id="1095630"/>
    <lineage>
        <taxon>Eukaryota</taxon>
        <taxon>Fungi</taxon>
        <taxon>Dikarya</taxon>
        <taxon>Ascomycota</taxon>
        <taxon>Pezizomycotina</taxon>
        <taxon>Leotiomycetes</taxon>
        <taxon>Helotiales</taxon>
        <taxon>Hyaloscyphaceae</taxon>
        <taxon>Hyaloscypha</taxon>
        <taxon>Hyaloscypha bicolor</taxon>
    </lineage>
</organism>
<proteinExistence type="predicted"/>
<evidence type="ECO:0000313" key="3">
    <source>
        <dbReference type="EMBL" id="PMD60180.1"/>
    </source>
</evidence>
<dbReference type="OrthoDB" id="4524197at2759"/>
<keyword evidence="4" id="KW-1185">Reference proteome</keyword>
<evidence type="ECO:0000313" key="4">
    <source>
        <dbReference type="Proteomes" id="UP000235371"/>
    </source>
</evidence>
<keyword evidence="2" id="KW-1133">Transmembrane helix</keyword>